<keyword evidence="2" id="KW-1185">Reference proteome</keyword>
<dbReference type="RefSeq" id="WP_147293316.1">
    <property type="nucleotide sequence ID" value="NZ_QRBE01000007.1"/>
</dbReference>
<evidence type="ECO:0000313" key="1">
    <source>
        <dbReference type="EMBL" id="RDS80805.1"/>
    </source>
</evidence>
<dbReference type="AlphaFoldDB" id="A0A370WXV2"/>
<comment type="caution">
    <text evidence="1">The sequence shown here is derived from an EMBL/GenBank/DDBJ whole genome shotgun (WGS) entry which is preliminary data.</text>
</comment>
<protein>
    <submittedName>
        <fullName evidence="1">Uncharacterized protein</fullName>
    </submittedName>
</protein>
<dbReference type="OrthoDB" id="8453616at2"/>
<gene>
    <name evidence="1" type="ORF">DWU98_12675</name>
</gene>
<dbReference type="EMBL" id="QRBE01000007">
    <property type="protein sequence ID" value="RDS80805.1"/>
    <property type="molecule type" value="Genomic_DNA"/>
</dbReference>
<accession>A0A370WXV2</accession>
<proteinExistence type="predicted"/>
<sequence>MSEEPSTSEAVFLDKARAAFDDLFERTRAKDELNFVLSLSGEFKPYTYTSAMESQRAFRDYDEFMALDQFRGRPIRLRVAFSYYLYTAESAGLWCIPMAVMGVLAGGHYNIDPFNRWVRQDKATGQNVGPNANKVMSALESAATDLGLNNLAEVFRDAFDNDLRNAIAHSDYVVSPSEGVYVRGRHDHSRLIRFPELDSIVHRGIGLLYELRNAAMDAQRTYETPKAVFGTTNDRDPPGWHALYSDPVEHTFSVIGGHGLTEESVLELAMQRNRG</sequence>
<organism evidence="1 2">
    <name type="scientific">Dyella monticola</name>
    <dbReference type="NCBI Taxonomy" id="1927958"/>
    <lineage>
        <taxon>Bacteria</taxon>
        <taxon>Pseudomonadati</taxon>
        <taxon>Pseudomonadota</taxon>
        <taxon>Gammaproteobacteria</taxon>
        <taxon>Lysobacterales</taxon>
        <taxon>Rhodanobacteraceae</taxon>
        <taxon>Dyella</taxon>
    </lineage>
</organism>
<dbReference type="Proteomes" id="UP000254258">
    <property type="component" value="Unassembled WGS sequence"/>
</dbReference>
<reference evidence="1 2" key="1">
    <citation type="submission" date="2018-07" db="EMBL/GenBank/DDBJ databases">
        <title>Dyella monticola sp. nov. and Dyella psychrodurans sp. nov. isolated from monsoon evergreen broad-leaved forest soil of Dinghu Mountain, China.</title>
        <authorList>
            <person name="Gao Z."/>
            <person name="Qiu L."/>
        </authorList>
    </citation>
    <scope>NUCLEOTIDE SEQUENCE [LARGE SCALE GENOMIC DNA]</scope>
    <source>
        <strain evidence="1 2">4G-K06</strain>
    </source>
</reference>
<evidence type="ECO:0000313" key="2">
    <source>
        <dbReference type="Proteomes" id="UP000254258"/>
    </source>
</evidence>
<name>A0A370WXV2_9GAMM</name>